<dbReference type="SUPFAM" id="SSF48452">
    <property type="entry name" value="TPR-like"/>
    <property type="match status" value="1"/>
</dbReference>
<protein>
    <submittedName>
        <fullName evidence="1">Uncharacterized protein</fullName>
    </submittedName>
</protein>
<evidence type="ECO:0000313" key="1">
    <source>
        <dbReference type="EMBL" id="KAJ6637559.1"/>
    </source>
</evidence>
<keyword evidence="2" id="KW-1185">Reference proteome</keyword>
<proteinExistence type="predicted"/>
<accession>A0A9Q0MTP3</accession>
<dbReference type="EMBL" id="WJQU01000003">
    <property type="protein sequence ID" value="KAJ6637559.1"/>
    <property type="molecule type" value="Genomic_DNA"/>
</dbReference>
<sequence>MVLAVPGTDYVSYSYENRAICFMKMQDFEKCLKDIELAVKAKHPNIPKLMSLKENCQNLMEERGLIVSIVPFNPKLSFDASLHGTSGYSIC</sequence>
<organism evidence="1 2">
    <name type="scientific">Pseudolycoriella hygida</name>
    <dbReference type="NCBI Taxonomy" id="35572"/>
    <lineage>
        <taxon>Eukaryota</taxon>
        <taxon>Metazoa</taxon>
        <taxon>Ecdysozoa</taxon>
        <taxon>Arthropoda</taxon>
        <taxon>Hexapoda</taxon>
        <taxon>Insecta</taxon>
        <taxon>Pterygota</taxon>
        <taxon>Neoptera</taxon>
        <taxon>Endopterygota</taxon>
        <taxon>Diptera</taxon>
        <taxon>Nematocera</taxon>
        <taxon>Sciaroidea</taxon>
        <taxon>Sciaridae</taxon>
        <taxon>Pseudolycoriella</taxon>
    </lineage>
</organism>
<dbReference type="Gene3D" id="1.25.40.10">
    <property type="entry name" value="Tetratricopeptide repeat domain"/>
    <property type="match status" value="1"/>
</dbReference>
<reference evidence="1" key="1">
    <citation type="submission" date="2022-07" db="EMBL/GenBank/DDBJ databases">
        <authorList>
            <person name="Trinca V."/>
            <person name="Uliana J.V.C."/>
            <person name="Torres T.T."/>
            <person name="Ward R.J."/>
            <person name="Monesi N."/>
        </authorList>
    </citation>
    <scope>NUCLEOTIDE SEQUENCE</scope>
    <source>
        <strain evidence="1">HSMRA1968</strain>
        <tissue evidence="1">Whole embryos</tissue>
    </source>
</reference>
<gene>
    <name evidence="1" type="ORF">Bhyg_10290</name>
</gene>
<comment type="caution">
    <text evidence="1">The sequence shown here is derived from an EMBL/GenBank/DDBJ whole genome shotgun (WGS) entry which is preliminary data.</text>
</comment>
<dbReference type="InterPro" id="IPR011990">
    <property type="entry name" value="TPR-like_helical_dom_sf"/>
</dbReference>
<name>A0A9Q0MTP3_9DIPT</name>
<dbReference type="Proteomes" id="UP001151699">
    <property type="component" value="Chromosome X"/>
</dbReference>
<dbReference type="AlphaFoldDB" id="A0A9Q0MTP3"/>
<evidence type="ECO:0000313" key="2">
    <source>
        <dbReference type="Proteomes" id="UP001151699"/>
    </source>
</evidence>